<evidence type="ECO:0000313" key="1">
    <source>
        <dbReference type="EMBL" id="VDK37341.1"/>
    </source>
</evidence>
<proteinExistence type="predicted"/>
<sequence length="96" mass="10824">MLPGTAAHWRLYTRSLRQGKSHFLHPEDDELKCLTEFIVCHRVFGHDEEGPEITLTNATETIRTVVLLENGSNSTLMRDSLVSALGMKRKSIDSTI</sequence>
<dbReference type="EMBL" id="UYRU01004388">
    <property type="protein sequence ID" value="VDK37341.1"/>
    <property type="molecule type" value="Genomic_DNA"/>
</dbReference>
<accession>A0A3P6R060</accession>
<reference evidence="1 2" key="1">
    <citation type="submission" date="2018-11" db="EMBL/GenBank/DDBJ databases">
        <authorList>
            <consortium name="Pathogen Informatics"/>
        </authorList>
    </citation>
    <scope>NUCLEOTIDE SEQUENCE [LARGE SCALE GENOMIC DNA]</scope>
</reference>
<name>A0A3P6R060_DIBLA</name>
<evidence type="ECO:0000313" key="2">
    <source>
        <dbReference type="Proteomes" id="UP000281553"/>
    </source>
</evidence>
<protein>
    <submittedName>
        <fullName evidence="1">Uncharacterized protein</fullName>
    </submittedName>
</protein>
<dbReference type="Proteomes" id="UP000281553">
    <property type="component" value="Unassembled WGS sequence"/>
</dbReference>
<dbReference type="AlphaFoldDB" id="A0A3P6R060"/>
<keyword evidence="2" id="KW-1185">Reference proteome</keyword>
<organism evidence="1 2">
    <name type="scientific">Dibothriocephalus latus</name>
    <name type="common">Fish tapeworm</name>
    <name type="synonym">Diphyllobothrium latum</name>
    <dbReference type="NCBI Taxonomy" id="60516"/>
    <lineage>
        <taxon>Eukaryota</taxon>
        <taxon>Metazoa</taxon>
        <taxon>Spiralia</taxon>
        <taxon>Lophotrochozoa</taxon>
        <taxon>Platyhelminthes</taxon>
        <taxon>Cestoda</taxon>
        <taxon>Eucestoda</taxon>
        <taxon>Diphyllobothriidea</taxon>
        <taxon>Diphyllobothriidae</taxon>
        <taxon>Dibothriocephalus</taxon>
    </lineage>
</organism>
<gene>
    <name evidence="1" type="ORF">DILT_LOCUS850</name>
</gene>